<evidence type="ECO:0000256" key="10">
    <source>
        <dbReference type="SAM" id="MobiDB-lite"/>
    </source>
</evidence>
<dbReference type="InterPro" id="IPR017907">
    <property type="entry name" value="Znf_RING_CS"/>
</dbReference>
<feature type="compositionally biased region" description="Low complexity" evidence="10">
    <location>
        <begin position="194"/>
        <end position="230"/>
    </location>
</feature>
<dbReference type="PANTHER" id="PTHR15860:SF0">
    <property type="entry name" value="LP20373P"/>
    <property type="match status" value="1"/>
</dbReference>
<keyword evidence="5" id="KW-0833">Ubl conjugation pathway</keyword>
<reference evidence="13 14" key="1">
    <citation type="journal article" date="2013" name="BMC Genomics">
        <title>Reconstruction of the lipid metabolism for the microalga Monoraphidium neglectum from its genome sequence reveals characteristics suitable for biofuel production.</title>
        <authorList>
            <person name="Bogen C."/>
            <person name="Al-Dilaimi A."/>
            <person name="Albersmeier A."/>
            <person name="Wichmann J."/>
            <person name="Grundmann M."/>
            <person name="Rupp O."/>
            <person name="Lauersen K.J."/>
            <person name="Blifernez-Klassen O."/>
            <person name="Kalinowski J."/>
            <person name="Goesmann A."/>
            <person name="Mussgnug J.H."/>
            <person name="Kruse O."/>
        </authorList>
    </citation>
    <scope>NUCLEOTIDE SEQUENCE [LARGE SCALE GENOMIC DNA]</scope>
    <source>
        <strain evidence="13 14">SAG 48.87</strain>
    </source>
</reference>
<feature type="transmembrane region" description="Helical" evidence="11">
    <location>
        <begin position="93"/>
        <end position="113"/>
    </location>
</feature>
<evidence type="ECO:0000256" key="4">
    <source>
        <dbReference type="ARBA" id="ARBA00022771"/>
    </source>
</evidence>
<keyword evidence="14" id="KW-1185">Reference proteome</keyword>
<feature type="region of interest" description="Disordered" evidence="10">
    <location>
        <begin position="194"/>
        <end position="233"/>
    </location>
</feature>
<dbReference type="PANTHER" id="PTHR15860">
    <property type="entry name" value="UNCHARACTERIZED RING FINGER-CONTAINING PROTEIN"/>
    <property type="match status" value="1"/>
</dbReference>
<dbReference type="Gene3D" id="3.30.40.10">
    <property type="entry name" value="Zinc/RING finger domain, C3HC4 (zinc finger)"/>
    <property type="match status" value="1"/>
</dbReference>
<dbReference type="SUPFAM" id="SSF57850">
    <property type="entry name" value="RING/U-box"/>
    <property type="match status" value="1"/>
</dbReference>
<dbReference type="Proteomes" id="UP000054498">
    <property type="component" value="Unassembled WGS sequence"/>
</dbReference>
<dbReference type="KEGG" id="mng:MNEG_4676"/>
<dbReference type="GO" id="GO:1904294">
    <property type="term" value="P:positive regulation of ERAD pathway"/>
    <property type="evidence" value="ECO:0007669"/>
    <property type="project" value="InterPro"/>
</dbReference>
<evidence type="ECO:0000256" key="6">
    <source>
        <dbReference type="ARBA" id="ARBA00022833"/>
    </source>
</evidence>
<dbReference type="GO" id="GO:0016020">
    <property type="term" value="C:membrane"/>
    <property type="evidence" value="ECO:0007669"/>
    <property type="project" value="UniProtKB-SubCell"/>
</dbReference>
<keyword evidence="3" id="KW-0479">Metal-binding</keyword>
<proteinExistence type="predicted"/>
<keyword evidence="8 11" id="KW-0472">Membrane</keyword>
<evidence type="ECO:0000256" key="8">
    <source>
        <dbReference type="ARBA" id="ARBA00023136"/>
    </source>
</evidence>
<organism evidence="13 14">
    <name type="scientific">Monoraphidium neglectum</name>
    <dbReference type="NCBI Taxonomy" id="145388"/>
    <lineage>
        <taxon>Eukaryota</taxon>
        <taxon>Viridiplantae</taxon>
        <taxon>Chlorophyta</taxon>
        <taxon>core chlorophytes</taxon>
        <taxon>Chlorophyceae</taxon>
        <taxon>CS clade</taxon>
        <taxon>Sphaeropleales</taxon>
        <taxon>Selenastraceae</taxon>
        <taxon>Monoraphidium</taxon>
    </lineage>
</organism>
<dbReference type="EMBL" id="KK100880">
    <property type="protein sequence ID" value="KIZ03281.1"/>
    <property type="molecule type" value="Genomic_DNA"/>
</dbReference>
<sequence>MALGPTASGDGATSASTAGAARQHRLSQAPQALDYQALAKWVEQLLPFLGLLALLFVYQFFTGLFLCAWLTCSVHKANDVLRKIVAQTTCEPCELAAAVIFVATNVALTLWLAGPQQLRALLLLAPPPPAGGGSGEGAAGSVWAVVFGVAITDSLVRCCGIIPKLIIAAITMRPQIGCGGGDSAIARRLSSASSWSSSSSAGSSSSSSSGGEWAAPSHAAPARAGAPPEHAQVHSAQAQAGYRTLLPLPAWHAYLARATPNPALSALLAAAYLAFKAHALFRRGQLLLLATRLVLRTGAMYGRYLKRGELDACGGDGSAGGRGLTCPICRDAPTAPIRLDCSHVFCEDCLAEWLEREPTCPMCRCNVKPPGLNFGDGSTTLLPQLF</sequence>
<keyword evidence="7 11" id="KW-1133">Transmembrane helix</keyword>
<feature type="transmembrane region" description="Helical" evidence="11">
    <location>
        <begin position="48"/>
        <end position="72"/>
    </location>
</feature>
<evidence type="ECO:0000259" key="12">
    <source>
        <dbReference type="PROSITE" id="PS50089"/>
    </source>
</evidence>
<evidence type="ECO:0000256" key="1">
    <source>
        <dbReference type="ARBA" id="ARBA00004141"/>
    </source>
</evidence>
<protein>
    <recommendedName>
        <fullName evidence="12">RING-type domain-containing protein</fullName>
    </recommendedName>
</protein>
<name>A0A0D2ND78_9CHLO</name>
<evidence type="ECO:0000256" key="3">
    <source>
        <dbReference type="ARBA" id="ARBA00022723"/>
    </source>
</evidence>
<feature type="domain" description="RING-type" evidence="12">
    <location>
        <begin position="326"/>
        <end position="364"/>
    </location>
</feature>
<evidence type="ECO:0000256" key="7">
    <source>
        <dbReference type="ARBA" id="ARBA00022989"/>
    </source>
</evidence>
<dbReference type="PROSITE" id="PS50089">
    <property type="entry name" value="ZF_RING_2"/>
    <property type="match status" value="1"/>
</dbReference>
<accession>A0A0D2ND78</accession>
<evidence type="ECO:0000256" key="5">
    <source>
        <dbReference type="ARBA" id="ARBA00022786"/>
    </source>
</evidence>
<dbReference type="PROSITE" id="PS00518">
    <property type="entry name" value="ZF_RING_1"/>
    <property type="match status" value="1"/>
</dbReference>
<dbReference type="OrthoDB" id="537428at2759"/>
<evidence type="ECO:0000313" key="14">
    <source>
        <dbReference type="Proteomes" id="UP000054498"/>
    </source>
</evidence>
<dbReference type="InterPro" id="IPR001841">
    <property type="entry name" value="Znf_RING"/>
</dbReference>
<evidence type="ECO:0000256" key="2">
    <source>
        <dbReference type="ARBA" id="ARBA00022692"/>
    </source>
</evidence>
<comment type="subcellular location">
    <subcellularLocation>
        <location evidence="1">Membrane</location>
        <topology evidence="1">Multi-pass membrane protein</topology>
    </subcellularLocation>
</comment>
<evidence type="ECO:0000313" key="13">
    <source>
        <dbReference type="EMBL" id="KIZ03281.1"/>
    </source>
</evidence>
<dbReference type="GO" id="GO:0061630">
    <property type="term" value="F:ubiquitin protein ligase activity"/>
    <property type="evidence" value="ECO:0007669"/>
    <property type="project" value="InterPro"/>
</dbReference>
<keyword evidence="4 9" id="KW-0863">Zinc-finger</keyword>
<dbReference type="SMART" id="SM00184">
    <property type="entry name" value="RING"/>
    <property type="match status" value="1"/>
</dbReference>
<gene>
    <name evidence="13" type="ORF">MNEG_4676</name>
</gene>
<dbReference type="GO" id="GO:0008270">
    <property type="term" value="F:zinc ion binding"/>
    <property type="evidence" value="ECO:0007669"/>
    <property type="project" value="UniProtKB-KW"/>
</dbReference>
<keyword evidence="2 11" id="KW-0812">Transmembrane</keyword>
<evidence type="ECO:0000256" key="9">
    <source>
        <dbReference type="PROSITE-ProRule" id="PRU00175"/>
    </source>
</evidence>
<dbReference type="RefSeq" id="XP_013902300.1">
    <property type="nucleotide sequence ID" value="XM_014046846.1"/>
</dbReference>
<dbReference type="AlphaFoldDB" id="A0A0D2ND78"/>
<dbReference type="Pfam" id="PF13639">
    <property type="entry name" value="zf-RING_2"/>
    <property type="match status" value="1"/>
</dbReference>
<dbReference type="InterPro" id="IPR044235">
    <property type="entry name" value="RNFT1/2"/>
</dbReference>
<keyword evidence="6" id="KW-0862">Zinc</keyword>
<evidence type="ECO:0000256" key="11">
    <source>
        <dbReference type="SAM" id="Phobius"/>
    </source>
</evidence>
<dbReference type="GeneID" id="25737553"/>
<dbReference type="InterPro" id="IPR013083">
    <property type="entry name" value="Znf_RING/FYVE/PHD"/>
</dbReference>